<evidence type="ECO:0000313" key="2">
    <source>
        <dbReference type="Proteomes" id="UP001321520"/>
    </source>
</evidence>
<name>A0ABY9E675_9GAMM</name>
<organism evidence="1 2">
    <name type="scientific">Microbulbifer spongiae</name>
    <dbReference type="NCBI Taxonomy" id="2944933"/>
    <lineage>
        <taxon>Bacteria</taxon>
        <taxon>Pseudomonadati</taxon>
        <taxon>Pseudomonadota</taxon>
        <taxon>Gammaproteobacteria</taxon>
        <taxon>Cellvibrionales</taxon>
        <taxon>Microbulbiferaceae</taxon>
        <taxon>Microbulbifer</taxon>
    </lineage>
</organism>
<proteinExistence type="predicted"/>
<dbReference type="Proteomes" id="UP001321520">
    <property type="component" value="Chromosome"/>
</dbReference>
<evidence type="ECO:0000313" key="1">
    <source>
        <dbReference type="EMBL" id="WKD48525.1"/>
    </source>
</evidence>
<protein>
    <submittedName>
        <fullName evidence="1">Uncharacterized protein</fullName>
    </submittedName>
</protein>
<reference evidence="1 2" key="1">
    <citation type="submission" date="2022-05" db="EMBL/GenBank/DDBJ databases">
        <title>Microbulbifer sp. nov., isolated from sponge.</title>
        <authorList>
            <person name="Gao L."/>
        </authorList>
    </citation>
    <scope>NUCLEOTIDE SEQUENCE [LARGE SCALE GENOMIC DNA]</scope>
    <source>
        <strain evidence="1 2">MI-G</strain>
    </source>
</reference>
<accession>A0ABY9E675</accession>
<gene>
    <name evidence="1" type="ORF">M8T91_11385</name>
</gene>
<keyword evidence="2" id="KW-1185">Reference proteome</keyword>
<dbReference type="EMBL" id="CP098023">
    <property type="protein sequence ID" value="WKD48525.1"/>
    <property type="molecule type" value="Genomic_DNA"/>
</dbReference>
<sequence>MRQFGCSFAHGALVVNWPTIIHCYVGLGVIYRDAVADQDLTGRCCLFFTRWDLQKYKVSASICTYLFI</sequence>
<dbReference type="RefSeq" id="WP_301414285.1">
    <property type="nucleotide sequence ID" value="NZ_CP098023.1"/>
</dbReference>